<dbReference type="PANTHER" id="PTHR12110">
    <property type="entry name" value="HYDROXYPYRUVATE ISOMERASE"/>
    <property type="match status" value="1"/>
</dbReference>
<dbReference type="SUPFAM" id="SSF51658">
    <property type="entry name" value="Xylose isomerase-like"/>
    <property type="match status" value="1"/>
</dbReference>
<dbReference type="HOGENOM" id="CLU_1060419_0_0_9"/>
<dbReference type="InterPro" id="IPR050312">
    <property type="entry name" value="IolE/XylAMocC-like"/>
</dbReference>
<dbReference type="Proteomes" id="UP000033115">
    <property type="component" value="Chromosome"/>
</dbReference>
<gene>
    <name evidence="2" type="ORF">CSCA_4641</name>
</gene>
<sequence>MEIGISSASFYPNIDTENSISFMSNLGFKSGEIFLNSPSEYEEDFAEKVLEEKLKYNFKIHSVHCLSSAFEPYLFDDYKRRRDDMFLYFKKICKAAKVLGAKCYTFHGMRYRNINDLNYKFILEIYNKLTYLAMEEGIKLAQENVSWCMSSDLRFLNMIKENIKYPVYFTLDIKQAYKAHTLPERYIDIMGSSMVNFHINDRDDNNVCLLPGKGDVNFKKISCKLKEIGYNEIGIIEVYSNNYSNYDEIRASKQFLTNEI</sequence>
<dbReference type="Gene3D" id="3.20.20.150">
    <property type="entry name" value="Divalent-metal-dependent TIM barrel enzymes"/>
    <property type="match status" value="1"/>
</dbReference>
<dbReference type="GO" id="GO:0016853">
    <property type="term" value="F:isomerase activity"/>
    <property type="evidence" value="ECO:0007669"/>
    <property type="project" value="UniProtKB-KW"/>
</dbReference>
<dbReference type="Pfam" id="PF01261">
    <property type="entry name" value="AP_endonuc_2"/>
    <property type="match status" value="1"/>
</dbReference>
<evidence type="ECO:0000313" key="3">
    <source>
        <dbReference type="Proteomes" id="UP000033115"/>
    </source>
</evidence>
<dbReference type="KEGG" id="csq:CSCA_4641"/>
<dbReference type="InterPro" id="IPR013022">
    <property type="entry name" value="Xyl_isomerase-like_TIM-brl"/>
</dbReference>
<evidence type="ECO:0000259" key="1">
    <source>
        <dbReference type="Pfam" id="PF01261"/>
    </source>
</evidence>
<keyword evidence="3" id="KW-1185">Reference proteome</keyword>
<protein>
    <submittedName>
        <fullName evidence="2">Xylose isomerase domain protein TIM barrel</fullName>
    </submittedName>
</protein>
<reference evidence="2 3" key="1">
    <citation type="journal article" date="2015" name="J. Biotechnol.">
        <title>Complete genome sequence of a malodorant-producing acetogen, Clostridium scatologenes ATCC 25775(T).</title>
        <authorList>
            <person name="Zhu Z."/>
            <person name="Guo T."/>
            <person name="Zheng H."/>
            <person name="Song T."/>
            <person name="Ouyang P."/>
            <person name="Xie J."/>
        </authorList>
    </citation>
    <scope>NUCLEOTIDE SEQUENCE [LARGE SCALE GENOMIC DNA]</scope>
    <source>
        <strain evidence="2 3">ATCC 25775</strain>
    </source>
</reference>
<dbReference type="RefSeq" id="WP_029163039.1">
    <property type="nucleotide sequence ID" value="NZ_CP009933.1"/>
</dbReference>
<dbReference type="PANTHER" id="PTHR12110:SF21">
    <property type="entry name" value="XYLOSE ISOMERASE-LIKE TIM BARREL DOMAIN-CONTAINING PROTEIN"/>
    <property type="match status" value="1"/>
</dbReference>
<keyword evidence="2" id="KW-0413">Isomerase</keyword>
<organism evidence="2 3">
    <name type="scientific">Clostridium scatologenes</name>
    <dbReference type="NCBI Taxonomy" id="1548"/>
    <lineage>
        <taxon>Bacteria</taxon>
        <taxon>Bacillati</taxon>
        <taxon>Bacillota</taxon>
        <taxon>Clostridia</taxon>
        <taxon>Eubacteriales</taxon>
        <taxon>Clostridiaceae</taxon>
        <taxon>Clostridium</taxon>
    </lineage>
</organism>
<dbReference type="AlphaFoldDB" id="A0A0E3GSB2"/>
<evidence type="ECO:0000313" key="2">
    <source>
        <dbReference type="EMBL" id="AKA71766.1"/>
    </source>
</evidence>
<name>A0A0E3GSB2_CLOSL</name>
<dbReference type="InterPro" id="IPR036237">
    <property type="entry name" value="Xyl_isomerase-like_sf"/>
</dbReference>
<proteinExistence type="predicted"/>
<dbReference type="STRING" id="1548.CSCA_4641"/>
<accession>A0A0E3GSB2</accession>
<feature type="domain" description="Xylose isomerase-like TIM barrel" evidence="1">
    <location>
        <begin position="23"/>
        <end position="257"/>
    </location>
</feature>
<dbReference type="EMBL" id="CP009933">
    <property type="protein sequence ID" value="AKA71766.1"/>
    <property type="molecule type" value="Genomic_DNA"/>
</dbReference>